<dbReference type="EMBL" id="CAJVCH010025901">
    <property type="protein sequence ID" value="CAG7699507.1"/>
    <property type="molecule type" value="Genomic_DNA"/>
</dbReference>
<accession>A0A8J2JBC7</accession>
<keyword evidence="1" id="KW-0732">Signal</keyword>
<dbReference type="Proteomes" id="UP000708208">
    <property type="component" value="Unassembled WGS sequence"/>
</dbReference>
<feature type="chain" id="PRO_5035233203" description="CRAL-TRIO domain-containing protein" evidence="1">
    <location>
        <begin position="19"/>
        <end position="240"/>
    </location>
</feature>
<reference evidence="3" key="1">
    <citation type="submission" date="2021-06" db="EMBL/GenBank/DDBJ databases">
        <authorList>
            <person name="Hodson N. C."/>
            <person name="Mongue J. A."/>
            <person name="Jaron S. K."/>
        </authorList>
    </citation>
    <scope>NUCLEOTIDE SEQUENCE</scope>
</reference>
<gene>
    <name evidence="3" type="ORF">AFUS01_LOCUS4172</name>
</gene>
<protein>
    <recommendedName>
        <fullName evidence="2">CRAL-TRIO domain-containing protein</fullName>
    </recommendedName>
</protein>
<dbReference type="PROSITE" id="PS50191">
    <property type="entry name" value="CRAL_TRIO"/>
    <property type="match status" value="1"/>
</dbReference>
<sequence>MSFTLLTLVFGFVILSSAYPAPEAKGLLDSNDIKGKLDTGKGQEMFPIESYQSPPEVAKLFPYYLTGYDEEDRPIGVIDLGKWDARSWAKKGKEAWDDLERHAEKMLYILKAGVHAKNFTDESNVTRTVTDELGLIVDFDGFSVAQATNPKVVTFLTKFLGKLQLIQHRLSYAYFINVNAVASALVRLLRPALGSAFERIEVYGTRTSDWIPVLRRNLPADALPEKYGGKAGHKPLVFYG</sequence>
<keyword evidence="4" id="KW-1185">Reference proteome</keyword>
<proteinExistence type="predicted"/>
<dbReference type="Pfam" id="PF00650">
    <property type="entry name" value="CRAL_TRIO"/>
    <property type="match status" value="1"/>
</dbReference>
<dbReference type="OrthoDB" id="203812at2759"/>
<feature type="signal peptide" evidence="1">
    <location>
        <begin position="1"/>
        <end position="18"/>
    </location>
</feature>
<evidence type="ECO:0000256" key="1">
    <source>
        <dbReference type="SAM" id="SignalP"/>
    </source>
</evidence>
<dbReference type="AlphaFoldDB" id="A0A8J2JBC7"/>
<organism evidence="3 4">
    <name type="scientific">Allacma fusca</name>
    <dbReference type="NCBI Taxonomy" id="39272"/>
    <lineage>
        <taxon>Eukaryota</taxon>
        <taxon>Metazoa</taxon>
        <taxon>Ecdysozoa</taxon>
        <taxon>Arthropoda</taxon>
        <taxon>Hexapoda</taxon>
        <taxon>Collembola</taxon>
        <taxon>Symphypleona</taxon>
        <taxon>Sminthuridae</taxon>
        <taxon>Allacma</taxon>
    </lineage>
</organism>
<evidence type="ECO:0000259" key="2">
    <source>
        <dbReference type="PROSITE" id="PS50191"/>
    </source>
</evidence>
<feature type="domain" description="CRAL-TRIO" evidence="2">
    <location>
        <begin position="53"/>
        <end position="235"/>
    </location>
</feature>
<dbReference type="CDD" id="cd00170">
    <property type="entry name" value="SEC14"/>
    <property type="match status" value="1"/>
</dbReference>
<evidence type="ECO:0000313" key="3">
    <source>
        <dbReference type="EMBL" id="CAG7699507.1"/>
    </source>
</evidence>
<evidence type="ECO:0000313" key="4">
    <source>
        <dbReference type="Proteomes" id="UP000708208"/>
    </source>
</evidence>
<dbReference type="InterPro" id="IPR001251">
    <property type="entry name" value="CRAL-TRIO_dom"/>
</dbReference>
<comment type="caution">
    <text evidence="3">The sequence shown here is derived from an EMBL/GenBank/DDBJ whole genome shotgun (WGS) entry which is preliminary data.</text>
</comment>
<name>A0A8J2JBC7_9HEXA</name>